<accession>A0ABT3GG90</accession>
<sequence length="190" mass="21770">MPHTRRTPRRPLRHIITLSQLDRANTQVSTEMARHGIWSDELAGVGVFLVPASLTCYGWHDGSIAIPSISGAHLRDLCNGQHTRLTDVLRHEWAHAVADTFSGFVESDLFVRCFDGAYQDTSPVANYDPSRHVTRYAAARPCEDFAEVFHYYLRHRSRLPLRLSSRKPVVKKWEFIHRMARRIAAGKFSF</sequence>
<evidence type="ECO:0000313" key="1">
    <source>
        <dbReference type="EMBL" id="MCW1922634.1"/>
    </source>
</evidence>
<keyword evidence="2" id="KW-1185">Reference proteome</keyword>
<proteinExistence type="predicted"/>
<organism evidence="1 2">
    <name type="scientific">Luteolibacter arcticus</name>
    <dbReference type="NCBI Taxonomy" id="1581411"/>
    <lineage>
        <taxon>Bacteria</taxon>
        <taxon>Pseudomonadati</taxon>
        <taxon>Verrucomicrobiota</taxon>
        <taxon>Verrucomicrobiia</taxon>
        <taxon>Verrucomicrobiales</taxon>
        <taxon>Verrucomicrobiaceae</taxon>
        <taxon>Luteolibacter</taxon>
    </lineage>
</organism>
<dbReference type="RefSeq" id="WP_264486743.1">
    <property type="nucleotide sequence ID" value="NZ_JAPDDT010000003.1"/>
</dbReference>
<dbReference type="SUPFAM" id="SSF55486">
    <property type="entry name" value="Metalloproteases ('zincins'), catalytic domain"/>
    <property type="match status" value="1"/>
</dbReference>
<name>A0ABT3GG90_9BACT</name>
<comment type="caution">
    <text evidence="1">The sequence shown here is derived from an EMBL/GenBank/DDBJ whole genome shotgun (WGS) entry which is preliminary data.</text>
</comment>
<evidence type="ECO:0000313" key="2">
    <source>
        <dbReference type="Proteomes" id="UP001320876"/>
    </source>
</evidence>
<dbReference type="Gene3D" id="3.40.390.10">
    <property type="entry name" value="Collagenase (Catalytic Domain)"/>
    <property type="match status" value="1"/>
</dbReference>
<reference evidence="1 2" key="1">
    <citation type="submission" date="2022-10" db="EMBL/GenBank/DDBJ databases">
        <title>Luteolibacter arcticus strain CCTCC AB 2014275, whole genome shotgun sequencing project.</title>
        <authorList>
            <person name="Zhao G."/>
            <person name="Shen L."/>
        </authorList>
    </citation>
    <scope>NUCLEOTIDE SEQUENCE [LARGE SCALE GENOMIC DNA]</scope>
    <source>
        <strain evidence="1 2">CCTCC AB 2014275</strain>
    </source>
</reference>
<evidence type="ECO:0008006" key="3">
    <source>
        <dbReference type="Google" id="ProtNLM"/>
    </source>
</evidence>
<dbReference type="Proteomes" id="UP001320876">
    <property type="component" value="Unassembled WGS sequence"/>
</dbReference>
<dbReference type="InterPro" id="IPR024079">
    <property type="entry name" value="MetalloPept_cat_dom_sf"/>
</dbReference>
<protein>
    <recommendedName>
        <fullName evidence="3">SprT-like domain-containing protein</fullName>
    </recommendedName>
</protein>
<gene>
    <name evidence="1" type="ORF">OKA05_08715</name>
</gene>
<dbReference type="EMBL" id="JAPDDT010000003">
    <property type="protein sequence ID" value="MCW1922634.1"/>
    <property type="molecule type" value="Genomic_DNA"/>
</dbReference>